<organism evidence="1">
    <name type="scientific">Tanacetum cinerariifolium</name>
    <name type="common">Dalmatian daisy</name>
    <name type="synonym">Chrysanthemum cinerariifolium</name>
    <dbReference type="NCBI Taxonomy" id="118510"/>
    <lineage>
        <taxon>Eukaryota</taxon>
        <taxon>Viridiplantae</taxon>
        <taxon>Streptophyta</taxon>
        <taxon>Embryophyta</taxon>
        <taxon>Tracheophyta</taxon>
        <taxon>Spermatophyta</taxon>
        <taxon>Magnoliopsida</taxon>
        <taxon>eudicotyledons</taxon>
        <taxon>Gunneridae</taxon>
        <taxon>Pentapetalae</taxon>
        <taxon>asterids</taxon>
        <taxon>campanulids</taxon>
        <taxon>Asterales</taxon>
        <taxon>Asteraceae</taxon>
        <taxon>Asteroideae</taxon>
        <taxon>Anthemideae</taxon>
        <taxon>Anthemidinae</taxon>
        <taxon>Tanacetum</taxon>
    </lineage>
</organism>
<comment type="caution">
    <text evidence="1">The sequence shown here is derived from an EMBL/GenBank/DDBJ whole genome shotgun (WGS) entry which is preliminary data.</text>
</comment>
<proteinExistence type="predicted"/>
<sequence>MAEMFGLLKELTAIRTPEKVVDKIVIELSKLNAQEPEEVVDVKKEVENKTDNEAIRSMKEDITGEGIKELVEMPRSEPIRKFSKKEKNYFTDAGDGVRIYPDGPSYGTFKNIGDNVQQKCRGNKP</sequence>
<accession>A0A6L2KAQ4</accession>
<dbReference type="EMBL" id="BKCJ010002032">
    <property type="protein sequence ID" value="GEU45770.1"/>
    <property type="molecule type" value="Genomic_DNA"/>
</dbReference>
<dbReference type="AlphaFoldDB" id="A0A6L2KAQ4"/>
<protein>
    <submittedName>
        <fullName evidence="1">Uncharacterized protein</fullName>
    </submittedName>
</protein>
<evidence type="ECO:0000313" key="1">
    <source>
        <dbReference type="EMBL" id="GEU45770.1"/>
    </source>
</evidence>
<gene>
    <name evidence="1" type="ORF">Tci_017748</name>
</gene>
<reference evidence="1" key="1">
    <citation type="journal article" date="2019" name="Sci. Rep.">
        <title>Draft genome of Tanacetum cinerariifolium, the natural source of mosquito coil.</title>
        <authorList>
            <person name="Yamashiro T."/>
            <person name="Shiraishi A."/>
            <person name="Satake H."/>
            <person name="Nakayama K."/>
        </authorList>
    </citation>
    <scope>NUCLEOTIDE SEQUENCE</scope>
</reference>
<name>A0A6L2KAQ4_TANCI</name>